<reference evidence="1" key="1">
    <citation type="submission" date="2020-07" db="EMBL/GenBank/DDBJ databases">
        <title>Huge and variable diversity of episymbiotic CPR bacteria and DPANN archaea in groundwater ecosystems.</title>
        <authorList>
            <person name="He C.Y."/>
            <person name="Keren R."/>
            <person name="Whittaker M."/>
            <person name="Farag I.F."/>
            <person name="Doudna J."/>
            <person name="Cate J.H.D."/>
            <person name="Banfield J.F."/>
        </authorList>
    </citation>
    <scope>NUCLEOTIDE SEQUENCE</scope>
    <source>
        <strain evidence="1">NC_groundwater_672_Ag_B-0.1um_62_36</strain>
    </source>
</reference>
<name>A0A932CL72_UNCTE</name>
<organism evidence="1 2">
    <name type="scientific">Tectimicrobiota bacterium</name>
    <dbReference type="NCBI Taxonomy" id="2528274"/>
    <lineage>
        <taxon>Bacteria</taxon>
        <taxon>Pseudomonadati</taxon>
        <taxon>Nitrospinota/Tectimicrobiota group</taxon>
        <taxon>Candidatus Tectimicrobiota</taxon>
    </lineage>
</organism>
<gene>
    <name evidence="1" type="ORF">HYY20_00970</name>
</gene>
<sequence>MRTQIKPTLLRLEGLIEVNRLQMSTMESEAVLWKILETAIRLLAVEG</sequence>
<dbReference type="Proteomes" id="UP000769766">
    <property type="component" value="Unassembled WGS sequence"/>
</dbReference>
<dbReference type="AlphaFoldDB" id="A0A932CL72"/>
<comment type="caution">
    <text evidence="1">The sequence shown here is derived from an EMBL/GenBank/DDBJ whole genome shotgun (WGS) entry which is preliminary data.</text>
</comment>
<protein>
    <submittedName>
        <fullName evidence="1">Uncharacterized protein</fullName>
    </submittedName>
</protein>
<dbReference type="EMBL" id="JACPRF010000029">
    <property type="protein sequence ID" value="MBI2875433.1"/>
    <property type="molecule type" value="Genomic_DNA"/>
</dbReference>
<accession>A0A932CL72</accession>
<evidence type="ECO:0000313" key="2">
    <source>
        <dbReference type="Proteomes" id="UP000769766"/>
    </source>
</evidence>
<evidence type="ECO:0000313" key="1">
    <source>
        <dbReference type="EMBL" id="MBI2875433.1"/>
    </source>
</evidence>
<proteinExistence type="predicted"/>